<evidence type="ECO:0000259" key="6">
    <source>
        <dbReference type="Pfam" id="PF01782"/>
    </source>
</evidence>
<evidence type="ECO:0000256" key="5">
    <source>
        <dbReference type="HAMAP-Rule" id="MF_00014"/>
    </source>
</evidence>
<dbReference type="InterPro" id="IPR011961">
    <property type="entry name" value="RimM"/>
</dbReference>
<evidence type="ECO:0000313" key="8">
    <source>
        <dbReference type="EMBL" id="MBZ1349514.1"/>
    </source>
</evidence>
<dbReference type="GO" id="GO:0006364">
    <property type="term" value="P:rRNA processing"/>
    <property type="evidence" value="ECO:0007669"/>
    <property type="project" value="UniProtKB-UniRule"/>
</dbReference>
<keyword evidence="3 5" id="KW-0698">rRNA processing</keyword>
<dbReference type="InterPro" id="IPR011033">
    <property type="entry name" value="PRC_barrel-like_sf"/>
</dbReference>
<gene>
    <name evidence="5 8" type="primary">rimM</name>
    <name evidence="8" type="ORF">KZZ10_02545</name>
</gene>
<protein>
    <recommendedName>
        <fullName evidence="5">Ribosome maturation factor RimM</fullName>
    </recommendedName>
</protein>
<sequence length="218" mass="23985">MADIGAAKAPNDLVELGRIVSAYGVRGWVKAQPHSSQSTVLRAAPVWWLCPPTGLLNAPLDSSPSTSIPSSLLARCIPHAVKQCRPQGLTVVAELEGVPDRDAAESKRGYTIYVSREYFPQAKSDEYYWVDLMGCQVFSEGKLMGQVQEVLDNGAHAILRVERFVDSAGLQADPKETPLPMLDAKGRPQEVLVPFVAAHVQHVDIKKRRIETDWPFDL</sequence>
<dbReference type="InterPro" id="IPR036976">
    <property type="entry name" value="RimM_N_sf"/>
</dbReference>
<feature type="domain" description="RimM N-terminal" evidence="6">
    <location>
        <begin position="16"/>
        <end position="117"/>
    </location>
</feature>
<comment type="domain">
    <text evidence="5">The PRC barrel domain binds ribosomal protein uS19.</text>
</comment>
<keyword evidence="4 5" id="KW-0143">Chaperone</keyword>
<evidence type="ECO:0000259" key="7">
    <source>
        <dbReference type="Pfam" id="PF24986"/>
    </source>
</evidence>
<dbReference type="GO" id="GO:0005737">
    <property type="term" value="C:cytoplasm"/>
    <property type="evidence" value="ECO:0007669"/>
    <property type="project" value="UniProtKB-SubCell"/>
</dbReference>
<dbReference type="InterPro" id="IPR009000">
    <property type="entry name" value="Transl_B-barrel_sf"/>
</dbReference>
<dbReference type="EMBL" id="JAHXRI010000004">
    <property type="protein sequence ID" value="MBZ1349514.1"/>
    <property type="molecule type" value="Genomic_DNA"/>
</dbReference>
<dbReference type="HAMAP" id="MF_00014">
    <property type="entry name" value="Ribosome_mat_RimM"/>
    <property type="match status" value="1"/>
</dbReference>
<evidence type="ECO:0000256" key="4">
    <source>
        <dbReference type="ARBA" id="ARBA00023186"/>
    </source>
</evidence>
<dbReference type="GO" id="GO:0042274">
    <property type="term" value="P:ribosomal small subunit biogenesis"/>
    <property type="evidence" value="ECO:0007669"/>
    <property type="project" value="UniProtKB-UniRule"/>
</dbReference>
<dbReference type="Gene3D" id="2.30.30.240">
    <property type="entry name" value="PRC-barrel domain"/>
    <property type="match status" value="1"/>
</dbReference>
<keyword evidence="2 5" id="KW-0690">Ribosome biogenesis</keyword>
<name>A0A953N9B6_9BURK</name>
<reference evidence="8" key="1">
    <citation type="submission" date="2021-07" db="EMBL/GenBank/DDBJ databases">
        <title>New genus and species of the family Alcaligenaceae.</title>
        <authorList>
            <person name="Hahn M.W."/>
        </authorList>
    </citation>
    <scope>NUCLEOTIDE SEQUENCE</scope>
    <source>
        <strain evidence="8">LF4-65</strain>
    </source>
</reference>
<evidence type="ECO:0000256" key="3">
    <source>
        <dbReference type="ARBA" id="ARBA00022552"/>
    </source>
</evidence>
<accession>A0A953N9B6</accession>
<proteinExistence type="inferred from homology"/>
<evidence type="ECO:0000313" key="9">
    <source>
        <dbReference type="Proteomes" id="UP000739565"/>
    </source>
</evidence>
<comment type="similarity">
    <text evidence="5">Belongs to the RimM family.</text>
</comment>
<comment type="caution">
    <text evidence="8">The sequence shown here is derived from an EMBL/GenBank/DDBJ whole genome shotgun (WGS) entry which is preliminary data.</text>
</comment>
<evidence type="ECO:0000256" key="2">
    <source>
        <dbReference type="ARBA" id="ARBA00022517"/>
    </source>
</evidence>
<dbReference type="Pfam" id="PF01782">
    <property type="entry name" value="RimM"/>
    <property type="match status" value="1"/>
</dbReference>
<keyword evidence="9" id="KW-1185">Reference proteome</keyword>
<organism evidence="8 9">
    <name type="scientific">Zwartia hollandica</name>
    <dbReference type="NCBI Taxonomy" id="324606"/>
    <lineage>
        <taxon>Bacteria</taxon>
        <taxon>Pseudomonadati</taxon>
        <taxon>Pseudomonadota</taxon>
        <taxon>Betaproteobacteria</taxon>
        <taxon>Burkholderiales</taxon>
        <taxon>Alcaligenaceae</taxon>
        <taxon>Zwartia</taxon>
    </lineage>
</organism>
<dbReference type="Gene3D" id="2.40.30.60">
    <property type="entry name" value="RimM"/>
    <property type="match status" value="1"/>
</dbReference>
<comment type="function">
    <text evidence="5">An accessory protein needed during the final step in the assembly of 30S ribosomal subunit, possibly for assembly of the head region. Essential for efficient processing of 16S rRNA. May be needed both before and after RbfA during the maturation of 16S rRNA. It has affinity for free ribosomal 30S subunits but not for 70S ribosomes.</text>
</comment>
<dbReference type="RefSeq" id="WP_259659933.1">
    <property type="nucleotide sequence ID" value="NZ_JAHXRI010000004.1"/>
</dbReference>
<dbReference type="Proteomes" id="UP000739565">
    <property type="component" value="Unassembled WGS sequence"/>
</dbReference>
<dbReference type="Pfam" id="PF24986">
    <property type="entry name" value="PRC_RimM"/>
    <property type="match status" value="1"/>
</dbReference>
<feature type="domain" description="Ribosome maturation factor RimM PRC barrel" evidence="7">
    <location>
        <begin position="129"/>
        <end position="218"/>
    </location>
</feature>
<keyword evidence="1 5" id="KW-0963">Cytoplasm</keyword>
<dbReference type="InterPro" id="IPR056792">
    <property type="entry name" value="PRC_RimM"/>
</dbReference>
<dbReference type="GO" id="GO:0043022">
    <property type="term" value="F:ribosome binding"/>
    <property type="evidence" value="ECO:0007669"/>
    <property type="project" value="InterPro"/>
</dbReference>
<dbReference type="SUPFAM" id="SSF50346">
    <property type="entry name" value="PRC-barrel domain"/>
    <property type="match status" value="1"/>
</dbReference>
<dbReference type="SUPFAM" id="SSF50447">
    <property type="entry name" value="Translation proteins"/>
    <property type="match status" value="1"/>
</dbReference>
<dbReference type="NCBIfam" id="TIGR02273">
    <property type="entry name" value="16S_RimM"/>
    <property type="match status" value="1"/>
</dbReference>
<dbReference type="GO" id="GO:0005840">
    <property type="term" value="C:ribosome"/>
    <property type="evidence" value="ECO:0007669"/>
    <property type="project" value="InterPro"/>
</dbReference>
<dbReference type="PANTHER" id="PTHR33692">
    <property type="entry name" value="RIBOSOME MATURATION FACTOR RIMM"/>
    <property type="match status" value="1"/>
</dbReference>
<dbReference type="AlphaFoldDB" id="A0A953N9B6"/>
<dbReference type="InterPro" id="IPR002676">
    <property type="entry name" value="RimM_N"/>
</dbReference>
<comment type="subunit">
    <text evidence="5">Binds ribosomal protein uS19.</text>
</comment>
<dbReference type="PANTHER" id="PTHR33692:SF1">
    <property type="entry name" value="RIBOSOME MATURATION FACTOR RIMM"/>
    <property type="match status" value="1"/>
</dbReference>
<comment type="subcellular location">
    <subcellularLocation>
        <location evidence="5">Cytoplasm</location>
    </subcellularLocation>
</comment>
<evidence type="ECO:0000256" key="1">
    <source>
        <dbReference type="ARBA" id="ARBA00022490"/>
    </source>
</evidence>